<feature type="region of interest" description="Disordered" evidence="6">
    <location>
        <begin position="1"/>
        <end position="98"/>
    </location>
</feature>
<comment type="similarity">
    <text evidence="2">Belongs to the UTP11 family.</text>
</comment>
<dbReference type="PROSITE" id="PS51444">
    <property type="entry name" value="FH2"/>
    <property type="match status" value="1"/>
</dbReference>
<accession>A0AAD4NGU6</accession>
<dbReference type="InterPro" id="IPR015425">
    <property type="entry name" value="FH2_Formin"/>
</dbReference>
<dbReference type="Pfam" id="PF02181">
    <property type="entry name" value="FH2"/>
    <property type="match status" value="1"/>
</dbReference>
<sequence length="1172" mass="131670">MVGTGDVDRVATLTDPTSQESVSLFTMDSKSDLLIKQENTENGTQQEDDCSPPMTLNGSVSSPKSSLGSSHGEEFCNGSATSSPSSTPTTTATSSAATTVSGVLPNSSATVTAQIIKPAGRETSQGNTNNAAEMLLFGQHPQMDTQIPSTLDISSMFNTFFGNTSTKSTETKQSKPGEPAVDNNQDAFAAATMIDQKAFLQLSHLFSAASQSSPNQQRNTTTTSASNNTARQSKMLQQDSAMQDRKRSYPYTFQYCVLCQKNVHSSKLPCHIRQCHVGKPMFQCPACDFTSTYSKNNVKSHMVSLHGLAGDPISYMDQYAGQVEEFMKKCFPNVRGRGRPVHGRISPVVSTSPSDAKLQNDMGQNLCSSPGNMLKNGTPVSENGKAQRTYQRHNVHHQKSQTPNMSISTPNAATNATNRFNEIYAMAMLGGGNKSPLEHNLSFPQAPNIANDYPLQNLNPLFYIQQLNNSLNSGFPSKMKTSQVKTEACAPTDKKSPQLLNHSVVPSLEDYGIGVEQLFKDFNRNFEKVSHPVNDNNNFMRSSEFHEKHENGKCGSSGVCSASPSSAGSSDISIPCEGMFMDLEPRYLPKRLKWTVLEGDQLENTVFKTFSNSSELIEKLDLSLFESLLDQSNAFLTSEQLERISHVRQKIGLKSFEIMFAVHRLDLQVLKVEDVRLVETIAPTQIDVRRFQLYEQSNSVASMSDNEQFILQLSKIDRLREKLKIMAFMGCFNERIIVANQQISDVSMAAKLLQNSCEFHTILHILLTCANLINGDFNSQLVEGFRPSRILEICEFVFPTGVSLLDVLADRIVHRFPELKSFCNQYSTLDRASKVEYKAIKSHLLYFEAGQRLVDSELRSQRPPNDSLSTFLVHCELETAQFKEILSLAKDQTVSMLQFFGETMPSDDVDQGLFRPEEFFANIAEFSRILLLAYYFADHQSVLQENCVTFIKMPGNQTIRGHIEKKKDWIRRARDFQEKNNKLKHLRQKAEERNPDEFHFHMVRSQVGLDGVHRELDSSEEDTEIQKLMGDVRDLKYVNHKLALEQRKIDKLKSTLHFSEVGPSKNTHIIFADSAEEAKNMLSTKSSLMNEESNVKNEDDFSDQLAEKERRRQYNELLKRMQREKELRVVSNKIELKKNLTLSKKSQLQPKLVEKGAPAKAAVYRWAYERKK</sequence>
<dbReference type="SMART" id="SM00498">
    <property type="entry name" value="FH2"/>
    <property type="match status" value="1"/>
</dbReference>
<feature type="compositionally biased region" description="Polar residues" evidence="6">
    <location>
        <begin position="14"/>
        <end position="28"/>
    </location>
</feature>
<keyword evidence="5" id="KW-0539">Nucleus</keyword>
<evidence type="ECO:0000256" key="6">
    <source>
        <dbReference type="SAM" id="MobiDB-lite"/>
    </source>
</evidence>
<protein>
    <recommendedName>
        <fullName evidence="3">Probable U3 small nucleolar RNA-associated protein 11</fullName>
    </recommendedName>
</protein>
<keyword evidence="9" id="KW-1185">Reference proteome</keyword>
<evidence type="ECO:0000313" key="8">
    <source>
        <dbReference type="EMBL" id="KAI1725362.1"/>
    </source>
</evidence>
<evidence type="ECO:0000256" key="3">
    <source>
        <dbReference type="ARBA" id="ARBA00020121"/>
    </source>
</evidence>
<feature type="compositionally biased region" description="Low complexity" evidence="6">
    <location>
        <begin position="58"/>
        <end position="70"/>
    </location>
</feature>
<dbReference type="Gene3D" id="1.20.58.2220">
    <property type="entry name" value="Formin, FH2 domain"/>
    <property type="match status" value="1"/>
</dbReference>
<dbReference type="EMBL" id="JAKKPZ010000002">
    <property type="protein sequence ID" value="KAI1725362.1"/>
    <property type="molecule type" value="Genomic_DNA"/>
</dbReference>
<dbReference type="GO" id="GO:0006364">
    <property type="term" value="P:rRNA processing"/>
    <property type="evidence" value="ECO:0007669"/>
    <property type="project" value="UniProtKB-KW"/>
</dbReference>
<feature type="compositionally biased region" description="Low complexity" evidence="6">
    <location>
        <begin position="215"/>
        <end position="233"/>
    </location>
</feature>
<feature type="compositionally biased region" description="Basic and acidic residues" evidence="6">
    <location>
        <begin position="29"/>
        <end position="39"/>
    </location>
</feature>
<comment type="caution">
    <text evidence="8">The sequence shown here is derived from an EMBL/GenBank/DDBJ whole genome shotgun (WGS) entry which is preliminary data.</text>
</comment>
<dbReference type="AlphaFoldDB" id="A0AAD4NGU6"/>
<dbReference type="PANTHER" id="PTHR12838">
    <property type="entry name" value="U3 SMALL NUCLEOLAR RNA-ASSOCIATED PROTEIN 11"/>
    <property type="match status" value="1"/>
</dbReference>
<evidence type="ECO:0000313" key="9">
    <source>
        <dbReference type="Proteomes" id="UP001201812"/>
    </source>
</evidence>
<feature type="region of interest" description="Disordered" evidence="6">
    <location>
        <begin position="209"/>
        <end position="241"/>
    </location>
</feature>
<evidence type="ECO:0000256" key="4">
    <source>
        <dbReference type="ARBA" id="ARBA00022552"/>
    </source>
</evidence>
<dbReference type="SUPFAM" id="SSF101447">
    <property type="entry name" value="Formin homology 2 domain (FH2 domain)"/>
    <property type="match status" value="1"/>
</dbReference>
<dbReference type="Gene3D" id="3.30.160.60">
    <property type="entry name" value="Classic Zinc Finger"/>
    <property type="match status" value="1"/>
</dbReference>
<feature type="region of interest" description="Disordered" evidence="6">
    <location>
        <begin position="164"/>
        <end position="183"/>
    </location>
</feature>
<gene>
    <name evidence="8" type="ORF">DdX_02018</name>
</gene>
<dbReference type="GO" id="GO:0032040">
    <property type="term" value="C:small-subunit processome"/>
    <property type="evidence" value="ECO:0007669"/>
    <property type="project" value="InterPro"/>
</dbReference>
<organism evidence="8 9">
    <name type="scientific">Ditylenchus destructor</name>
    <dbReference type="NCBI Taxonomy" id="166010"/>
    <lineage>
        <taxon>Eukaryota</taxon>
        <taxon>Metazoa</taxon>
        <taxon>Ecdysozoa</taxon>
        <taxon>Nematoda</taxon>
        <taxon>Chromadorea</taxon>
        <taxon>Rhabditida</taxon>
        <taxon>Tylenchina</taxon>
        <taxon>Tylenchomorpha</taxon>
        <taxon>Sphaerularioidea</taxon>
        <taxon>Anguinidae</taxon>
        <taxon>Anguininae</taxon>
        <taxon>Ditylenchus</taxon>
    </lineage>
</organism>
<proteinExistence type="inferred from homology"/>
<evidence type="ECO:0000259" key="7">
    <source>
        <dbReference type="PROSITE" id="PS51444"/>
    </source>
</evidence>
<dbReference type="PANTHER" id="PTHR12838:SF0">
    <property type="entry name" value="U3 SMALL NUCLEOLAR RNA-ASSOCIATED PROTEIN 11-RELATED"/>
    <property type="match status" value="1"/>
</dbReference>
<feature type="domain" description="FH2" evidence="7">
    <location>
        <begin position="566"/>
        <end position="957"/>
    </location>
</feature>
<comment type="subcellular location">
    <subcellularLocation>
        <location evidence="1">Nucleus</location>
        <location evidence="1">Nucleolus</location>
    </subcellularLocation>
</comment>
<evidence type="ECO:0000256" key="1">
    <source>
        <dbReference type="ARBA" id="ARBA00004604"/>
    </source>
</evidence>
<feature type="compositionally biased region" description="Low complexity" evidence="6">
    <location>
        <begin position="79"/>
        <end position="98"/>
    </location>
</feature>
<evidence type="ECO:0000256" key="5">
    <source>
        <dbReference type="ARBA" id="ARBA00023242"/>
    </source>
</evidence>
<keyword evidence="4" id="KW-0698">rRNA processing</keyword>
<dbReference type="InterPro" id="IPR007144">
    <property type="entry name" value="SSU_processome_Utp11"/>
</dbReference>
<dbReference type="InterPro" id="IPR042201">
    <property type="entry name" value="FH2_Formin_sf"/>
</dbReference>
<reference evidence="8" key="1">
    <citation type="submission" date="2022-01" db="EMBL/GenBank/DDBJ databases">
        <title>Genome Sequence Resource for Two Populations of Ditylenchus destructor, the Migratory Endoparasitic Phytonematode.</title>
        <authorList>
            <person name="Zhang H."/>
            <person name="Lin R."/>
            <person name="Xie B."/>
        </authorList>
    </citation>
    <scope>NUCLEOTIDE SEQUENCE</scope>
    <source>
        <strain evidence="8">BazhouSP</strain>
    </source>
</reference>
<dbReference type="Proteomes" id="UP001201812">
    <property type="component" value="Unassembled WGS sequence"/>
</dbReference>
<name>A0AAD4NGU6_9BILA</name>
<evidence type="ECO:0000256" key="2">
    <source>
        <dbReference type="ARBA" id="ARBA00008105"/>
    </source>
</evidence>
<dbReference type="Pfam" id="PF03998">
    <property type="entry name" value="Utp11"/>
    <property type="match status" value="1"/>
</dbReference>